<evidence type="ECO:0000256" key="11">
    <source>
        <dbReference type="ARBA" id="ARBA00023268"/>
    </source>
</evidence>
<evidence type="ECO:0000256" key="5">
    <source>
        <dbReference type="ARBA" id="ARBA00022679"/>
    </source>
</evidence>
<evidence type="ECO:0000256" key="2">
    <source>
        <dbReference type="ARBA" id="ARBA00005201"/>
    </source>
</evidence>
<comment type="pathway">
    <text evidence="2 14">Cofactor biosynthesis; FMN biosynthesis; FMN from riboflavin (ATP route): step 1/1.</text>
</comment>
<evidence type="ECO:0000313" key="17">
    <source>
        <dbReference type="Proteomes" id="UP001500618"/>
    </source>
</evidence>
<keyword evidence="9 14" id="KW-0274">FAD</keyword>
<dbReference type="InterPro" id="IPR015865">
    <property type="entry name" value="Riboflavin_kinase_bac/euk"/>
</dbReference>
<dbReference type="SUPFAM" id="SSF82114">
    <property type="entry name" value="Riboflavin kinase-like"/>
    <property type="match status" value="1"/>
</dbReference>
<evidence type="ECO:0000256" key="14">
    <source>
        <dbReference type="PIRNR" id="PIRNR004491"/>
    </source>
</evidence>
<dbReference type="CDD" id="cd02064">
    <property type="entry name" value="FAD_synthetase_N"/>
    <property type="match status" value="1"/>
</dbReference>
<evidence type="ECO:0000256" key="8">
    <source>
        <dbReference type="ARBA" id="ARBA00022777"/>
    </source>
</evidence>
<keyword evidence="8 14" id="KW-0418">Kinase</keyword>
<evidence type="ECO:0000256" key="12">
    <source>
        <dbReference type="ARBA" id="ARBA00047880"/>
    </source>
</evidence>
<proteinExistence type="inferred from homology"/>
<evidence type="ECO:0000256" key="10">
    <source>
        <dbReference type="ARBA" id="ARBA00022840"/>
    </source>
</evidence>
<keyword evidence="7 14" id="KW-0547">Nucleotide-binding</keyword>
<dbReference type="GO" id="GO:0016301">
    <property type="term" value="F:kinase activity"/>
    <property type="evidence" value="ECO:0007669"/>
    <property type="project" value="UniProtKB-KW"/>
</dbReference>
<dbReference type="InterPro" id="IPR014729">
    <property type="entry name" value="Rossmann-like_a/b/a_fold"/>
</dbReference>
<keyword evidence="10 14" id="KW-0067">ATP-binding</keyword>
<evidence type="ECO:0000259" key="15">
    <source>
        <dbReference type="SMART" id="SM00904"/>
    </source>
</evidence>
<dbReference type="RefSeq" id="WP_344311186.1">
    <property type="nucleotide sequence ID" value="NZ_BAAANY010000010.1"/>
</dbReference>
<dbReference type="InterPro" id="IPR023468">
    <property type="entry name" value="Riboflavin_kinase"/>
</dbReference>
<keyword evidence="3 14" id="KW-0285">Flavoprotein</keyword>
<dbReference type="EMBL" id="BAAANY010000010">
    <property type="protein sequence ID" value="GAA1681460.1"/>
    <property type="molecule type" value="Genomic_DNA"/>
</dbReference>
<keyword evidence="4 14" id="KW-0288">FMN</keyword>
<comment type="pathway">
    <text evidence="1 14">Cofactor biosynthesis; FAD biosynthesis; FAD from FMN: step 1/1.</text>
</comment>
<feature type="domain" description="Riboflavin kinase" evidence="15">
    <location>
        <begin position="183"/>
        <end position="311"/>
    </location>
</feature>
<comment type="catalytic activity">
    <reaction evidence="12 14">
        <text>riboflavin + ATP = FMN + ADP + H(+)</text>
        <dbReference type="Rhea" id="RHEA:14357"/>
        <dbReference type="ChEBI" id="CHEBI:15378"/>
        <dbReference type="ChEBI" id="CHEBI:30616"/>
        <dbReference type="ChEBI" id="CHEBI:57986"/>
        <dbReference type="ChEBI" id="CHEBI:58210"/>
        <dbReference type="ChEBI" id="CHEBI:456216"/>
        <dbReference type="EC" id="2.7.1.26"/>
    </reaction>
</comment>
<dbReference type="NCBIfam" id="TIGR00083">
    <property type="entry name" value="ribF"/>
    <property type="match status" value="1"/>
</dbReference>
<dbReference type="Proteomes" id="UP001500618">
    <property type="component" value="Unassembled WGS sequence"/>
</dbReference>
<comment type="catalytic activity">
    <reaction evidence="13 14">
        <text>FMN + ATP + H(+) = FAD + diphosphate</text>
        <dbReference type="Rhea" id="RHEA:17237"/>
        <dbReference type="ChEBI" id="CHEBI:15378"/>
        <dbReference type="ChEBI" id="CHEBI:30616"/>
        <dbReference type="ChEBI" id="CHEBI:33019"/>
        <dbReference type="ChEBI" id="CHEBI:57692"/>
        <dbReference type="ChEBI" id="CHEBI:58210"/>
        <dbReference type="EC" id="2.7.7.2"/>
    </reaction>
</comment>
<dbReference type="NCBIfam" id="NF004160">
    <property type="entry name" value="PRK05627.1-3"/>
    <property type="match status" value="1"/>
</dbReference>
<protein>
    <recommendedName>
        <fullName evidence="14">Riboflavin biosynthesis protein</fullName>
    </recommendedName>
    <domain>
        <recommendedName>
            <fullName evidence="14">Riboflavin kinase</fullName>
            <ecNumber evidence="14">2.7.1.26</ecNumber>
        </recommendedName>
        <alternativeName>
            <fullName evidence="14">Flavokinase</fullName>
        </alternativeName>
    </domain>
    <domain>
        <recommendedName>
            <fullName evidence="14">FMN adenylyltransferase</fullName>
            <ecNumber evidence="14">2.7.7.2</ecNumber>
        </recommendedName>
        <alternativeName>
            <fullName evidence="14">FAD pyrophosphorylase</fullName>
        </alternativeName>
        <alternativeName>
            <fullName evidence="14">FAD synthase</fullName>
        </alternativeName>
    </domain>
</protein>
<evidence type="ECO:0000256" key="7">
    <source>
        <dbReference type="ARBA" id="ARBA00022741"/>
    </source>
</evidence>
<dbReference type="InterPro" id="IPR015864">
    <property type="entry name" value="FAD_synthase"/>
</dbReference>
<dbReference type="EC" id="2.7.7.2" evidence="14"/>
<organism evidence="16 17">
    <name type="scientific">Fodinicola feengrottensis</name>
    <dbReference type="NCBI Taxonomy" id="435914"/>
    <lineage>
        <taxon>Bacteria</taxon>
        <taxon>Bacillati</taxon>
        <taxon>Actinomycetota</taxon>
        <taxon>Actinomycetes</taxon>
        <taxon>Mycobacteriales</taxon>
        <taxon>Fodinicola</taxon>
    </lineage>
</organism>
<dbReference type="InterPro" id="IPR002606">
    <property type="entry name" value="Riboflavin_kinase_bac"/>
</dbReference>
<dbReference type="Gene3D" id="3.40.50.620">
    <property type="entry name" value="HUPs"/>
    <property type="match status" value="1"/>
</dbReference>
<keyword evidence="5 14" id="KW-0808">Transferase</keyword>
<comment type="caution">
    <text evidence="16">The sequence shown here is derived from an EMBL/GenBank/DDBJ whole genome shotgun (WGS) entry which is preliminary data.</text>
</comment>
<dbReference type="EC" id="2.7.1.26" evidence="14"/>
<keyword evidence="17" id="KW-1185">Reference proteome</keyword>
<comment type="similarity">
    <text evidence="14">Belongs to the ribF family.</text>
</comment>
<evidence type="ECO:0000256" key="3">
    <source>
        <dbReference type="ARBA" id="ARBA00022630"/>
    </source>
</evidence>
<dbReference type="Gene3D" id="2.40.30.30">
    <property type="entry name" value="Riboflavin kinase-like"/>
    <property type="match status" value="1"/>
</dbReference>
<accession>A0ABN2H4T8</accession>
<dbReference type="InterPro" id="IPR023465">
    <property type="entry name" value="Riboflavin_kinase_dom_sf"/>
</dbReference>
<evidence type="ECO:0000313" key="16">
    <source>
        <dbReference type="EMBL" id="GAA1681460.1"/>
    </source>
</evidence>
<keyword evidence="11" id="KW-0511">Multifunctional enzyme</keyword>
<dbReference type="SMART" id="SM00904">
    <property type="entry name" value="Flavokinase"/>
    <property type="match status" value="1"/>
</dbReference>
<dbReference type="PANTHER" id="PTHR22749">
    <property type="entry name" value="RIBOFLAVIN KINASE/FMN ADENYLYLTRANSFERASE"/>
    <property type="match status" value="1"/>
</dbReference>
<evidence type="ECO:0000256" key="9">
    <source>
        <dbReference type="ARBA" id="ARBA00022827"/>
    </source>
</evidence>
<dbReference type="Pfam" id="PF01687">
    <property type="entry name" value="Flavokinase"/>
    <property type="match status" value="1"/>
</dbReference>
<keyword evidence="6 14" id="KW-0548">Nucleotidyltransferase</keyword>
<gene>
    <name evidence="16" type="ORF">GCM10009765_33230</name>
</gene>
<evidence type="ECO:0000256" key="4">
    <source>
        <dbReference type="ARBA" id="ARBA00022643"/>
    </source>
</evidence>
<dbReference type="PIRSF" id="PIRSF004491">
    <property type="entry name" value="FAD_Synth"/>
    <property type="match status" value="1"/>
</dbReference>
<dbReference type="SUPFAM" id="SSF52374">
    <property type="entry name" value="Nucleotidylyl transferase"/>
    <property type="match status" value="1"/>
</dbReference>
<evidence type="ECO:0000256" key="13">
    <source>
        <dbReference type="ARBA" id="ARBA00049494"/>
    </source>
</evidence>
<reference evidence="16 17" key="1">
    <citation type="journal article" date="2019" name="Int. J. Syst. Evol. Microbiol.">
        <title>The Global Catalogue of Microorganisms (GCM) 10K type strain sequencing project: providing services to taxonomists for standard genome sequencing and annotation.</title>
        <authorList>
            <consortium name="The Broad Institute Genomics Platform"/>
            <consortium name="The Broad Institute Genome Sequencing Center for Infectious Disease"/>
            <person name="Wu L."/>
            <person name="Ma J."/>
        </authorList>
    </citation>
    <scope>NUCLEOTIDE SEQUENCE [LARGE SCALE GENOMIC DNA]</scope>
    <source>
        <strain evidence="16 17">JCM 14718</strain>
    </source>
</reference>
<evidence type="ECO:0000256" key="6">
    <source>
        <dbReference type="ARBA" id="ARBA00022695"/>
    </source>
</evidence>
<dbReference type="Pfam" id="PF06574">
    <property type="entry name" value="FAD_syn"/>
    <property type="match status" value="1"/>
</dbReference>
<evidence type="ECO:0000256" key="1">
    <source>
        <dbReference type="ARBA" id="ARBA00004726"/>
    </source>
</evidence>
<dbReference type="PANTHER" id="PTHR22749:SF6">
    <property type="entry name" value="RIBOFLAVIN KINASE"/>
    <property type="match status" value="1"/>
</dbReference>
<sequence length="312" mass="33327">MQRWRGIEATPRGWGRSVVTIGVFDGVHRGHQQIINDAVRRAGDAGLASVLLTFDPHPAELVRPGSHPAVLTPPARKAELVAELGVDGMCVLPFTPELSRLEPSEFVHDILVDGLHAAQVVVGANFRYGHKAAGDVASLAHYGDRFGFTAAAVPLVASDGTTFSSTYIRACIAAGDVAAAAAALGRDHRVEGVVVRGDRRGRELGYPTANLEPVPHSAVPDDGIYAGRLVRGRGSKTVTTPAAISIGTNPTFDGHALSVEAFVLDFEEDLYGEHVGFEFVARLRGTERFESRKALVAAIDEDVRRTREILSV</sequence>
<name>A0ABN2H4T8_9ACTN</name>